<organism evidence="5 6">
    <name type="scientific">Leucobacter muris</name>
    <dbReference type="NCBI Taxonomy" id="1935379"/>
    <lineage>
        <taxon>Bacteria</taxon>
        <taxon>Bacillati</taxon>
        <taxon>Actinomycetota</taxon>
        <taxon>Actinomycetes</taxon>
        <taxon>Micrococcales</taxon>
        <taxon>Microbacteriaceae</taxon>
        <taxon>Leucobacter</taxon>
    </lineage>
</organism>
<keyword evidence="6" id="KW-1185">Reference proteome</keyword>
<dbReference type="InterPro" id="IPR036812">
    <property type="entry name" value="NAD(P)_OxRdtase_dom_sf"/>
</dbReference>
<evidence type="ECO:0000313" key="6">
    <source>
        <dbReference type="Proteomes" id="UP000285768"/>
    </source>
</evidence>
<evidence type="ECO:0000259" key="4">
    <source>
        <dbReference type="Pfam" id="PF00248"/>
    </source>
</evidence>
<dbReference type="InterPro" id="IPR023210">
    <property type="entry name" value="NADP_OxRdtase_dom"/>
</dbReference>
<dbReference type="Proteomes" id="UP000285768">
    <property type="component" value="Chromosome"/>
</dbReference>
<keyword evidence="3" id="KW-0560">Oxidoreductase</keyword>
<dbReference type="Pfam" id="PF00248">
    <property type="entry name" value="Aldo_ket_red"/>
    <property type="match status" value="1"/>
</dbReference>
<protein>
    <submittedName>
        <fullName evidence="5">Aldo/keto reductase</fullName>
    </submittedName>
</protein>
<proteinExistence type="inferred from homology"/>
<keyword evidence="2" id="KW-0521">NADP</keyword>
<dbReference type="PANTHER" id="PTHR43827">
    <property type="entry name" value="2,5-DIKETO-D-GLUCONIC ACID REDUCTASE"/>
    <property type="match status" value="1"/>
</dbReference>
<evidence type="ECO:0000256" key="1">
    <source>
        <dbReference type="ARBA" id="ARBA00007905"/>
    </source>
</evidence>
<dbReference type="Gene3D" id="3.20.20.100">
    <property type="entry name" value="NADP-dependent oxidoreductase domain"/>
    <property type="match status" value="1"/>
</dbReference>
<comment type="similarity">
    <text evidence="1">Belongs to the aldo/keto reductase family.</text>
</comment>
<reference evidence="5 6" key="1">
    <citation type="submission" date="2019-01" db="EMBL/GenBank/DDBJ databases">
        <title>Leucobacter muris sp. nov. isolated from the nose of a laboratory mouse.</title>
        <authorList>
            <person name="Benga L."/>
            <person name="Sproeer C."/>
            <person name="Schumann P."/>
            <person name="Verbarg S."/>
            <person name="Bunk B."/>
            <person name="Engelhardt E."/>
            <person name="Benten P.M."/>
            <person name="Sager M."/>
        </authorList>
    </citation>
    <scope>NUCLEOTIDE SEQUENCE [LARGE SCALE GENOMIC DNA]</scope>
    <source>
        <strain evidence="5 6">DSM 101948</strain>
    </source>
</reference>
<dbReference type="PROSITE" id="PS00798">
    <property type="entry name" value="ALDOKETO_REDUCTASE_1"/>
    <property type="match status" value="1"/>
</dbReference>
<gene>
    <name evidence="5" type="ORF">Leucomu_14255</name>
</gene>
<accession>A0ABX5QIR6</accession>
<feature type="domain" description="NADP-dependent oxidoreductase" evidence="4">
    <location>
        <begin position="29"/>
        <end position="270"/>
    </location>
</feature>
<dbReference type="SUPFAM" id="SSF51430">
    <property type="entry name" value="NAD(P)-linked oxidoreductase"/>
    <property type="match status" value="1"/>
</dbReference>
<evidence type="ECO:0000256" key="2">
    <source>
        <dbReference type="ARBA" id="ARBA00022857"/>
    </source>
</evidence>
<dbReference type="RefSeq" id="WP_128387623.1">
    <property type="nucleotide sequence ID" value="NZ_CP035037.1"/>
</dbReference>
<dbReference type="PANTHER" id="PTHR43827:SF3">
    <property type="entry name" value="NADP-DEPENDENT OXIDOREDUCTASE DOMAIN-CONTAINING PROTEIN"/>
    <property type="match status" value="1"/>
</dbReference>
<dbReference type="PIRSF" id="PIRSF000097">
    <property type="entry name" value="AKR"/>
    <property type="match status" value="1"/>
</dbReference>
<name>A0ABX5QIR6_9MICO</name>
<dbReference type="EMBL" id="CP035037">
    <property type="protein sequence ID" value="QAB18918.1"/>
    <property type="molecule type" value="Genomic_DNA"/>
</dbReference>
<sequence>MTAAGAPLPAPRIPIAPGVEMPQLGYGLYKVPADDAERLVGLAIDAGYRHLDGAAFYGNEPGVGRGIRNALEAGLNRDELFVTSKVWNTEQGYDRTLRSFDRTVDELGLEQLDLFLIHWPCPARGLFVETYRALERLRSEGRVRAIGVSNFQIAHLRQLLDGAETVPAVNQVELHPWLQQRELREFHTEHGITTEAWSPLARGRLLDDPVLAGLARDAGVSVARLVIRWHLQTGGVVIPKASSASRIAENGDVFDFELDASTMAAIAELDRGFRSGSHPDEVN</sequence>
<evidence type="ECO:0000313" key="5">
    <source>
        <dbReference type="EMBL" id="QAB18918.1"/>
    </source>
</evidence>
<dbReference type="InterPro" id="IPR020471">
    <property type="entry name" value="AKR"/>
</dbReference>
<dbReference type="PROSITE" id="PS00062">
    <property type="entry name" value="ALDOKETO_REDUCTASE_2"/>
    <property type="match status" value="1"/>
</dbReference>
<dbReference type="PRINTS" id="PR00069">
    <property type="entry name" value="ALDKETRDTASE"/>
</dbReference>
<dbReference type="InterPro" id="IPR018170">
    <property type="entry name" value="Aldo/ket_reductase_CS"/>
</dbReference>
<evidence type="ECO:0000256" key="3">
    <source>
        <dbReference type="ARBA" id="ARBA00023002"/>
    </source>
</evidence>